<dbReference type="InterPro" id="IPR036188">
    <property type="entry name" value="FAD/NAD-bd_sf"/>
</dbReference>
<dbReference type="RefSeq" id="WP_234990754.1">
    <property type="nucleotide sequence ID" value="NZ_FUYC01000022.1"/>
</dbReference>
<evidence type="ECO:0000259" key="6">
    <source>
        <dbReference type="Pfam" id="PF02852"/>
    </source>
</evidence>
<dbReference type="Pfam" id="PF07992">
    <property type="entry name" value="Pyr_redox_2"/>
    <property type="match status" value="1"/>
</dbReference>
<dbReference type="EMBL" id="FUYC01000022">
    <property type="protein sequence ID" value="SKA95118.1"/>
    <property type="molecule type" value="Genomic_DNA"/>
</dbReference>
<keyword evidence="9" id="KW-1185">Reference proteome</keyword>
<evidence type="ECO:0000313" key="8">
    <source>
        <dbReference type="EMBL" id="SKA95118.1"/>
    </source>
</evidence>
<dbReference type="PRINTS" id="PR00368">
    <property type="entry name" value="FADPNR"/>
</dbReference>
<comment type="similarity">
    <text evidence="1">Belongs to the class-I pyridine nucleotide-disulfide oxidoreductase family.</text>
</comment>
<dbReference type="Gene3D" id="3.30.390.30">
    <property type="match status" value="1"/>
</dbReference>
<evidence type="ECO:0000256" key="1">
    <source>
        <dbReference type="ARBA" id="ARBA00007532"/>
    </source>
</evidence>
<dbReference type="Pfam" id="PF02852">
    <property type="entry name" value="Pyr_redox_dim"/>
    <property type="match status" value="1"/>
</dbReference>
<dbReference type="SUPFAM" id="SSF51905">
    <property type="entry name" value="FAD/NAD(P)-binding domain"/>
    <property type="match status" value="1"/>
</dbReference>
<comment type="cofactor">
    <cofactor evidence="4">
        <name>FAD</name>
        <dbReference type="ChEBI" id="CHEBI:57692"/>
    </cofactor>
    <text evidence="4">Binds 1 FAD per subunit.</text>
</comment>
<keyword evidence="4" id="KW-0547">Nucleotide-binding</keyword>
<dbReference type="PANTHER" id="PTHR43014">
    <property type="entry name" value="MERCURIC REDUCTASE"/>
    <property type="match status" value="1"/>
</dbReference>
<keyword evidence="4" id="KW-0520">NAD</keyword>
<evidence type="ECO:0000256" key="2">
    <source>
        <dbReference type="ARBA" id="ARBA00022630"/>
    </source>
</evidence>
<dbReference type="GO" id="GO:0000166">
    <property type="term" value="F:nucleotide binding"/>
    <property type="evidence" value="ECO:0007669"/>
    <property type="project" value="UniProtKB-KW"/>
</dbReference>
<feature type="binding site" evidence="4">
    <location>
        <position position="267"/>
    </location>
    <ligand>
        <name>NAD(+)</name>
        <dbReference type="ChEBI" id="CHEBI:57540"/>
    </ligand>
</feature>
<dbReference type="AlphaFoldDB" id="A0A1T4Y0W0"/>
<evidence type="ECO:0000256" key="4">
    <source>
        <dbReference type="PIRSR" id="PIRSR000350-3"/>
    </source>
</evidence>
<feature type="binding site" evidence="4">
    <location>
        <begin position="181"/>
        <end position="188"/>
    </location>
    <ligand>
        <name>NAD(+)</name>
        <dbReference type="ChEBI" id="CHEBI:57540"/>
    </ligand>
</feature>
<dbReference type="InterPro" id="IPR004099">
    <property type="entry name" value="Pyr_nucl-diS_OxRdtase_dimer"/>
</dbReference>
<dbReference type="PRINTS" id="PR00411">
    <property type="entry name" value="PNDRDTASEI"/>
</dbReference>
<sequence>MTREPDLQRYDAIIIGAGPAGGEVASRLARAGKSVAIVESRGYGGVCPLRGCNPKKLLLSGAETVASAQNMHTRGVTGELHVDWNELQIFKNFFVDPIPEAAENHYREQGATTLHGLARFTGPNTVAVQSEEGALQLQGEHILVTPGMTPRQLDIPGSQHLHISDDFLELERLPQRLVFIGGGFVAFEFAHIAARAGAQVTILCRSTPLKRFDPILVDDLVQATRHAGVDVRLNAPTHEVKEIKDGFRVLFGKGQSVDTDAVFNVAGRVPDLAPLQLDAANVAHGPGGVSVNQFMQSVSNPKVYCTGDAADTPFALTPTATIESAAAAENILHGNHSQVDHNGIPYVCFTIPPLAACGESESQLQARGAEYKVMHRDLSQVFAWKRLGEGHGRSRVFVDEKHDRVLGAHIFGHNAEEMINLFGLIIRNDIPLSQVRSTVWAYPTCGYELKYMV</sequence>
<dbReference type="Gene3D" id="3.50.50.60">
    <property type="entry name" value="FAD/NAD(P)-binding domain"/>
    <property type="match status" value="2"/>
</dbReference>
<organism evidence="8 9">
    <name type="scientific">Paucidesulfovibrio gracilis DSM 16080</name>
    <dbReference type="NCBI Taxonomy" id="1121449"/>
    <lineage>
        <taxon>Bacteria</taxon>
        <taxon>Pseudomonadati</taxon>
        <taxon>Thermodesulfobacteriota</taxon>
        <taxon>Desulfovibrionia</taxon>
        <taxon>Desulfovibrionales</taxon>
        <taxon>Desulfovibrionaceae</taxon>
        <taxon>Paucidesulfovibrio</taxon>
    </lineage>
</organism>
<proteinExistence type="inferred from homology"/>
<feature type="binding site" evidence="4">
    <location>
        <position position="56"/>
    </location>
    <ligand>
        <name>FAD</name>
        <dbReference type="ChEBI" id="CHEBI:57692"/>
    </ligand>
</feature>
<reference evidence="8 9" key="1">
    <citation type="submission" date="2017-02" db="EMBL/GenBank/DDBJ databases">
        <authorList>
            <person name="Peterson S.W."/>
        </authorList>
    </citation>
    <scope>NUCLEOTIDE SEQUENCE [LARGE SCALE GENOMIC DNA]</scope>
    <source>
        <strain evidence="8 9">DSM 16080</strain>
    </source>
</reference>
<protein>
    <submittedName>
        <fullName evidence="8">Glutathione reductase (NADPH)</fullName>
    </submittedName>
</protein>
<dbReference type="InterPro" id="IPR016156">
    <property type="entry name" value="FAD/NAD-linked_Rdtase_dimer_sf"/>
</dbReference>
<name>A0A1T4Y0W0_9BACT</name>
<evidence type="ECO:0000313" key="9">
    <source>
        <dbReference type="Proteomes" id="UP000190027"/>
    </source>
</evidence>
<evidence type="ECO:0000256" key="5">
    <source>
        <dbReference type="PIRSR" id="PIRSR000350-4"/>
    </source>
</evidence>
<feature type="disulfide bond" description="Redox-active" evidence="5">
    <location>
        <begin position="47"/>
        <end position="52"/>
    </location>
</feature>
<dbReference type="InterPro" id="IPR023753">
    <property type="entry name" value="FAD/NAD-binding_dom"/>
</dbReference>
<evidence type="ECO:0000256" key="3">
    <source>
        <dbReference type="ARBA" id="ARBA00022827"/>
    </source>
</evidence>
<gene>
    <name evidence="8" type="ORF">SAMN02745704_02643</name>
</gene>
<dbReference type="PANTHER" id="PTHR43014:SF5">
    <property type="entry name" value="GLUTATHIONE REDUCTASE (NADPH)"/>
    <property type="match status" value="1"/>
</dbReference>
<feature type="domain" description="Pyridine nucleotide-disulphide oxidoreductase dimerisation" evidence="6">
    <location>
        <begin position="344"/>
        <end position="450"/>
    </location>
</feature>
<accession>A0A1T4Y0W0</accession>
<feature type="binding site" evidence="4">
    <location>
        <position position="308"/>
    </location>
    <ligand>
        <name>FAD</name>
        <dbReference type="ChEBI" id="CHEBI:57692"/>
    </ligand>
</feature>
<evidence type="ECO:0000259" key="7">
    <source>
        <dbReference type="Pfam" id="PF07992"/>
    </source>
</evidence>
<dbReference type="SUPFAM" id="SSF55424">
    <property type="entry name" value="FAD/NAD-linked reductases, dimerisation (C-terminal) domain"/>
    <property type="match status" value="1"/>
</dbReference>
<feature type="domain" description="FAD/NAD(P)-binding" evidence="7">
    <location>
        <begin position="10"/>
        <end position="321"/>
    </location>
</feature>
<dbReference type="STRING" id="1121449.SAMN02745704_02643"/>
<keyword evidence="3 4" id="KW-0274">FAD</keyword>
<keyword evidence="2" id="KW-0285">Flavoprotein</keyword>
<dbReference type="PIRSF" id="PIRSF000350">
    <property type="entry name" value="Mercury_reductase_MerA"/>
    <property type="match status" value="1"/>
</dbReference>
<dbReference type="InterPro" id="IPR001100">
    <property type="entry name" value="Pyr_nuc-diS_OxRdtase"/>
</dbReference>
<dbReference type="GO" id="GO:0016491">
    <property type="term" value="F:oxidoreductase activity"/>
    <property type="evidence" value="ECO:0007669"/>
    <property type="project" value="InterPro"/>
</dbReference>
<dbReference type="Proteomes" id="UP000190027">
    <property type="component" value="Unassembled WGS sequence"/>
</dbReference>